<reference evidence="4" key="1">
    <citation type="journal article" date="2013" name="Genome Announc.">
        <title>Draft genome sequence of Neofusicoccum parvum isolate UCR-NP2, a fungal vascular pathogen associated with grapevine cankers.</title>
        <authorList>
            <person name="Blanco-Ulate B."/>
            <person name="Rolshausen P."/>
            <person name="Cantu D."/>
        </authorList>
    </citation>
    <scope>NUCLEOTIDE SEQUENCE [LARGE SCALE GENOMIC DNA]</scope>
    <source>
        <strain evidence="4">UCR-NP2</strain>
    </source>
</reference>
<feature type="compositionally biased region" description="Polar residues" evidence="1">
    <location>
        <begin position="17"/>
        <end position="27"/>
    </location>
</feature>
<dbReference type="EMBL" id="KB916275">
    <property type="protein sequence ID" value="EOD47902.1"/>
    <property type="molecule type" value="Genomic_DNA"/>
</dbReference>
<evidence type="ECO:0000313" key="3">
    <source>
        <dbReference type="EMBL" id="EOD47902.1"/>
    </source>
</evidence>
<proteinExistence type="predicted"/>
<gene>
    <name evidence="3" type="ORF">UCRNP2_5351</name>
</gene>
<accession>R1EK37</accession>
<dbReference type="Proteomes" id="UP000013521">
    <property type="component" value="Unassembled WGS sequence"/>
</dbReference>
<dbReference type="KEGG" id="npa:UCRNP2_5351"/>
<organism evidence="3 4">
    <name type="scientific">Botryosphaeria parva (strain UCR-NP2)</name>
    <name type="common">Grapevine canker fungus</name>
    <name type="synonym">Neofusicoccum parvum</name>
    <dbReference type="NCBI Taxonomy" id="1287680"/>
    <lineage>
        <taxon>Eukaryota</taxon>
        <taxon>Fungi</taxon>
        <taxon>Dikarya</taxon>
        <taxon>Ascomycota</taxon>
        <taxon>Pezizomycotina</taxon>
        <taxon>Dothideomycetes</taxon>
        <taxon>Dothideomycetes incertae sedis</taxon>
        <taxon>Botryosphaeriales</taxon>
        <taxon>Botryosphaeriaceae</taxon>
        <taxon>Neofusicoccum</taxon>
    </lineage>
</organism>
<feature type="region of interest" description="Disordered" evidence="1">
    <location>
        <begin position="340"/>
        <end position="384"/>
    </location>
</feature>
<dbReference type="InterPro" id="IPR046797">
    <property type="entry name" value="PDDEXK_12"/>
</dbReference>
<feature type="compositionally biased region" description="Low complexity" evidence="1">
    <location>
        <begin position="34"/>
        <end position="50"/>
    </location>
</feature>
<feature type="compositionally biased region" description="Low complexity" evidence="1">
    <location>
        <begin position="350"/>
        <end position="359"/>
    </location>
</feature>
<evidence type="ECO:0000256" key="1">
    <source>
        <dbReference type="SAM" id="MobiDB-lite"/>
    </source>
</evidence>
<feature type="compositionally biased region" description="Polar residues" evidence="1">
    <location>
        <begin position="374"/>
        <end position="384"/>
    </location>
</feature>
<dbReference type="eggNOG" id="ENOG502SSXD">
    <property type="taxonomic scope" value="Eukaryota"/>
</dbReference>
<evidence type="ECO:0000313" key="4">
    <source>
        <dbReference type="Proteomes" id="UP000013521"/>
    </source>
</evidence>
<sequence>MSAQAPPRKRARKSSDPDSTPRLTRSLQYPAAIQSHSHSQPRSQPRSTSPVKSIPDLKATNLRLAYIPLSDALDDGLLDAGLHRLYTNELLECEMLTGVVPRPTRDCLDTLHRPPRLRDHNFRDDARPALDVQLELRDVREIEQRSLDTEAHIFPKDLVPRDSQGLLTESKLVDYCIFLRCPQLEPALLAALSAEQPLSVPQSANHTALVPLRYQPIAVSIETKTPSGNDDYARAQLAVWGSAHLERLRRLRRGARPPTLPLLLVSGVDWDLYFVRAADDGPAGGVQMLGSHRLGDTKSVVSIYKLLAGLRALARWAETEYREWWRELLAQTTTRNMSLPLAAVGGDGSSGPDSAPPDGADAETTLPDGRDPETTTATSHLSAD</sequence>
<dbReference type="OrthoDB" id="4161186at2759"/>
<name>R1EK37_BOTPV</name>
<dbReference type="AlphaFoldDB" id="R1EK37"/>
<evidence type="ECO:0000259" key="2">
    <source>
        <dbReference type="Pfam" id="PF20516"/>
    </source>
</evidence>
<feature type="region of interest" description="Disordered" evidence="1">
    <location>
        <begin position="1"/>
        <end position="54"/>
    </location>
</feature>
<dbReference type="Pfam" id="PF20516">
    <property type="entry name" value="PDDEXK_12"/>
    <property type="match status" value="1"/>
</dbReference>
<dbReference type="HOGENOM" id="CLU_719595_0_0_1"/>
<protein>
    <recommendedName>
        <fullName evidence="2">PD-(D/E)XK nuclease-like domain-containing protein</fullName>
    </recommendedName>
</protein>
<feature type="domain" description="PD-(D/E)XK nuclease-like" evidence="2">
    <location>
        <begin position="140"/>
        <end position="322"/>
    </location>
</feature>